<reference evidence="4 5" key="1">
    <citation type="submission" date="2017-09" db="EMBL/GenBank/DDBJ databases">
        <title>Depth-based differentiation of microbial function through sediment-hosted aquifers and enrichment of novel symbionts in the deep terrestrial subsurface.</title>
        <authorList>
            <person name="Probst A.J."/>
            <person name="Ladd B."/>
            <person name="Jarett J.K."/>
            <person name="Geller-Mcgrath D.E."/>
            <person name="Sieber C.M."/>
            <person name="Emerson J.B."/>
            <person name="Anantharaman K."/>
            <person name="Thomas B.C."/>
            <person name="Malmstrom R."/>
            <person name="Stieglmeier M."/>
            <person name="Klingl A."/>
            <person name="Woyke T."/>
            <person name="Ryan C.M."/>
            <person name="Banfield J.F."/>
        </authorList>
    </citation>
    <scope>NUCLEOTIDE SEQUENCE [LARGE SCALE GENOMIC DNA]</scope>
    <source>
        <strain evidence="4">CG17_big_fil_post_rev_8_21_14_2_50_48_46</strain>
    </source>
</reference>
<dbReference type="Pfam" id="PF22706">
    <property type="entry name" value="Tex_central_region"/>
    <property type="match status" value="1"/>
</dbReference>
<dbReference type="AlphaFoldDB" id="A0A2M7GA49"/>
<dbReference type="SUPFAM" id="SSF53098">
    <property type="entry name" value="Ribonuclease H-like"/>
    <property type="match status" value="1"/>
</dbReference>
<proteinExistence type="predicted"/>
<dbReference type="Pfam" id="PF12836">
    <property type="entry name" value="HHH_3"/>
    <property type="match status" value="1"/>
</dbReference>
<dbReference type="Pfam" id="PF17674">
    <property type="entry name" value="HHH_9"/>
    <property type="match status" value="1"/>
</dbReference>
<dbReference type="EMBL" id="PFFQ01000006">
    <property type="protein sequence ID" value="PIW19016.1"/>
    <property type="molecule type" value="Genomic_DNA"/>
</dbReference>
<dbReference type="Gene3D" id="1.10.3500.10">
    <property type="entry name" value="Tex N-terminal region-like"/>
    <property type="match status" value="1"/>
</dbReference>
<evidence type="ECO:0000313" key="5">
    <source>
        <dbReference type="Proteomes" id="UP000231019"/>
    </source>
</evidence>
<sequence length="712" mass="80381">MTTSFNPLDEISQELKLSLAQVQTTVSLLDEGATVPFIARYRKDRTGALDEVQIRQIEERLKYWRELEERRQAILKSIEEQGKLTPELAKTLAAVRNKTELEDLYLPFKPRRRTRAQKAREAGLEPLALIMRLQRERLAPSEKARAFLSEQITDPEMALLGARDILAEEISEDARLREQARENLRNFGVITSRLARGQKEDSPEAAKYRDYFDFKEPVKKIPSHRYLALRRGEGEKVLSLKIELEAERLLERLRRQLQIQPNAWGDQVRLALDDAWERLLLPSLESEILSELKLQADQTAIEIFAANLRDLLMSAPFGTRPVLGLDPGLRTGIKCVALSPTGQYLEDTVIYLVQNENRAKEAFFKLFNKYQPAAIALGDGTGSRETEKAVRAWLKEAGQKPVFVRISESGASIYSASEIARQEFPDLDLTVRGAISIGRRLQDPLAELVKVEPRSLGVGQYQHDVNQTALAAKLDQIVESCVNQVGVELNSASAPLLERVSGLGPKLAKEIVAHRDQKGAFASRQELRKVKGLGAKTYEQAAGFLRIREAQNPLDNTGVHPEHYAVVERMARDLGVAVAELPKRPELLPQLSLKNYQAGDVGEHTLKDILLELQKPGRDPREQFEAPVFREDVQELEDVKPEMLFEGRVTNITAFGAFVDIGVHQDGLVHVSQLSHRFVRDPQEVVKVGQTLRVQVLDVDYKRRRIQLTAKL</sequence>
<dbReference type="SUPFAM" id="SSF158832">
    <property type="entry name" value="Tex N-terminal region-like"/>
    <property type="match status" value="1"/>
</dbReference>
<evidence type="ECO:0000313" key="4">
    <source>
        <dbReference type="EMBL" id="PIW19016.1"/>
    </source>
</evidence>
<dbReference type="FunFam" id="2.40.50.140:FF:000051">
    <property type="entry name" value="RNA-binding transcriptional accessory protein"/>
    <property type="match status" value="1"/>
</dbReference>
<dbReference type="InterPro" id="IPR023323">
    <property type="entry name" value="Tex-like_dom_sf"/>
</dbReference>
<dbReference type="InterPro" id="IPR003583">
    <property type="entry name" value="Hlx-hairpin-Hlx_DNA-bd_motif"/>
</dbReference>
<dbReference type="SMART" id="SM00278">
    <property type="entry name" value="HhH1"/>
    <property type="match status" value="2"/>
</dbReference>
<dbReference type="Pfam" id="PF00575">
    <property type="entry name" value="S1"/>
    <property type="match status" value="1"/>
</dbReference>
<protein>
    <submittedName>
        <fullName evidence="4">RNA-binding transcriptional accessory protein</fullName>
    </submittedName>
</protein>
<dbReference type="Pfam" id="PF09371">
    <property type="entry name" value="Tex_N"/>
    <property type="match status" value="1"/>
</dbReference>
<dbReference type="PANTHER" id="PTHR10724">
    <property type="entry name" value="30S RIBOSOMAL PROTEIN S1"/>
    <property type="match status" value="1"/>
</dbReference>
<dbReference type="GO" id="GO:0003729">
    <property type="term" value="F:mRNA binding"/>
    <property type="evidence" value="ECO:0007669"/>
    <property type="project" value="TreeGrafter"/>
</dbReference>
<dbReference type="PROSITE" id="PS50126">
    <property type="entry name" value="S1"/>
    <property type="match status" value="1"/>
</dbReference>
<keyword evidence="2" id="KW-0234">DNA repair</keyword>
<evidence type="ECO:0000256" key="2">
    <source>
        <dbReference type="ARBA" id="ARBA00023204"/>
    </source>
</evidence>
<accession>A0A2M7GA49</accession>
<dbReference type="GO" id="GO:0006281">
    <property type="term" value="P:DNA repair"/>
    <property type="evidence" value="ECO:0007669"/>
    <property type="project" value="UniProtKB-KW"/>
</dbReference>
<dbReference type="InterPro" id="IPR012337">
    <property type="entry name" value="RNaseH-like_sf"/>
</dbReference>
<dbReference type="InterPro" id="IPR006641">
    <property type="entry name" value="YqgF/RNaseH-like_dom"/>
</dbReference>
<dbReference type="GO" id="GO:0003735">
    <property type="term" value="F:structural constituent of ribosome"/>
    <property type="evidence" value="ECO:0007669"/>
    <property type="project" value="TreeGrafter"/>
</dbReference>
<dbReference type="FunFam" id="3.30.420.140:FF:000001">
    <property type="entry name" value="RNA-binding transcriptional accessory protein"/>
    <property type="match status" value="1"/>
</dbReference>
<dbReference type="Gene3D" id="2.40.50.140">
    <property type="entry name" value="Nucleic acid-binding proteins"/>
    <property type="match status" value="1"/>
</dbReference>
<dbReference type="InterPro" id="IPR018974">
    <property type="entry name" value="Tex-like_N"/>
</dbReference>
<dbReference type="InterPro" id="IPR055179">
    <property type="entry name" value="Tex-like_central_region"/>
</dbReference>
<evidence type="ECO:0000256" key="1">
    <source>
        <dbReference type="ARBA" id="ARBA00022763"/>
    </source>
</evidence>
<dbReference type="Gene3D" id="3.30.420.140">
    <property type="entry name" value="YqgF/RNase H-like domain"/>
    <property type="match status" value="1"/>
</dbReference>
<organism evidence="4 5">
    <name type="scientific">bacterium (Candidatus Blackallbacteria) CG17_big_fil_post_rev_8_21_14_2_50_48_46</name>
    <dbReference type="NCBI Taxonomy" id="2014261"/>
    <lineage>
        <taxon>Bacteria</taxon>
        <taxon>Candidatus Blackallbacteria</taxon>
    </lineage>
</organism>
<dbReference type="FunFam" id="1.10.150.310:FF:000001">
    <property type="entry name" value="RNA-binding transcriptional accessory protein"/>
    <property type="match status" value="1"/>
</dbReference>
<dbReference type="Pfam" id="PF16921">
    <property type="entry name" value="Tex_YqgF"/>
    <property type="match status" value="1"/>
</dbReference>
<feature type="domain" description="S1 motif" evidence="3">
    <location>
        <begin position="642"/>
        <end position="711"/>
    </location>
</feature>
<dbReference type="CDD" id="cd05685">
    <property type="entry name" value="S1_Tex"/>
    <property type="match status" value="1"/>
</dbReference>
<dbReference type="InterPro" id="IPR044146">
    <property type="entry name" value="S1_Tex"/>
</dbReference>
<dbReference type="SMART" id="SM00316">
    <property type="entry name" value="S1"/>
    <property type="match status" value="1"/>
</dbReference>
<comment type="caution">
    <text evidence="4">The sequence shown here is derived from an EMBL/GenBank/DDBJ whole genome shotgun (WGS) entry which is preliminary data.</text>
</comment>
<dbReference type="InterPro" id="IPR023319">
    <property type="entry name" value="Tex-like_HTH_dom_sf"/>
</dbReference>
<dbReference type="InterPro" id="IPR037027">
    <property type="entry name" value="YqgF/RNaseH-like_dom_sf"/>
</dbReference>
<dbReference type="FunFam" id="1.10.10.650:FF:000001">
    <property type="entry name" value="S1 RNA-binding domain 1"/>
    <property type="match status" value="1"/>
</dbReference>
<dbReference type="Gene3D" id="1.10.150.310">
    <property type="entry name" value="Tex RuvX-like domain-like"/>
    <property type="match status" value="1"/>
</dbReference>
<dbReference type="PANTHER" id="PTHR10724:SF10">
    <property type="entry name" value="S1 RNA-BINDING DOMAIN-CONTAINING PROTEIN 1"/>
    <property type="match status" value="1"/>
</dbReference>
<name>A0A2M7GA49_9BACT</name>
<evidence type="ECO:0000259" key="3">
    <source>
        <dbReference type="PROSITE" id="PS50126"/>
    </source>
</evidence>
<gene>
    <name evidence="4" type="ORF">COW36_02590</name>
</gene>
<dbReference type="GO" id="GO:0006412">
    <property type="term" value="P:translation"/>
    <property type="evidence" value="ECO:0007669"/>
    <property type="project" value="TreeGrafter"/>
</dbReference>
<dbReference type="SUPFAM" id="SSF47781">
    <property type="entry name" value="RuvA domain 2-like"/>
    <property type="match status" value="2"/>
</dbReference>
<keyword evidence="1" id="KW-0227">DNA damage</keyword>
<dbReference type="GO" id="GO:0005829">
    <property type="term" value="C:cytosol"/>
    <property type="evidence" value="ECO:0007669"/>
    <property type="project" value="TreeGrafter"/>
</dbReference>
<dbReference type="InterPro" id="IPR010994">
    <property type="entry name" value="RuvA_2-like"/>
</dbReference>
<dbReference type="SMART" id="SM00732">
    <property type="entry name" value="YqgFc"/>
    <property type="match status" value="1"/>
</dbReference>
<dbReference type="InterPro" id="IPR041692">
    <property type="entry name" value="HHH_9"/>
</dbReference>
<dbReference type="InterPro" id="IPR003029">
    <property type="entry name" value="S1_domain"/>
</dbReference>
<dbReference type="Gene3D" id="1.10.10.650">
    <property type="entry name" value="RuvA domain 2-like"/>
    <property type="match status" value="1"/>
</dbReference>
<dbReference type="InterPro" id="IPR050437">
    <property type="entry name" value="Ribos_protein_bS1-like"/>
</dbReference>
<dbReference type="GO" id="GO:0003677">
    <property type="term" value="F:DNA binding"/>
    <property type="evidence" value="ECO:0007669"/>
    <property type="project" value="InterPro"/>
</dbReference>
<dbReference type="Proteomes" id="UP000231019">
    <property type="component" value="Unassembled WGS sequence"/>
</dbReference>
<dbReference type="InterPro" id="IPR032639">
    <property type="entry name" value="Tex_YqgF"/>
</dbReference>
<dbReference type="InterPro" id="IPR012340">
    <property type="entry name" value="NA-bd_OB-fold"/>
</dbReference>
<dbReference type="SUPFAM" id="SSF50249">
    <property type="entry name" value="Nucleic acid-binding proteins"/>
    <property type="match status" value="1"/>
</dbReference>